<evidence type="ECO:0000256" key="1">
    <source>
        <dbReference type="ARBA" id="ARBA00001974"/>
    </source>
</evidence>
<dbReference type="OrthoDB" id="9765339at2"/>
<dbReference type="GO" id="GO:0050660">
    <property type="term" value="F:flavin adenine dinucleotide binding"/>
    <property type="evidence" value="ECO:0007669"/>
    <property type="project" value="InterPro"/>
</dbReference>
<sequence>MEFSIPRHIADLSQEIRGFIDAQVIPLEADLATRPFLEIERALDRVRADARRRGLWLPQLSEKHGGMNLGVLGFALISEQLGRSPLGHYALNCQVPDAGNMEILIEHGTPEQQERWLRPLLAGEIRSCFSLTEPEHPGSNPLWLDTTASPRDGGWVLNGRKWFSTGADGAAFALVVAITDPAAEPHARQSVFIVPTSAPGYRLVRNLSIMGQTGSGWASHAEIVYEDCRLPAESLLGSRGAGALITQSRLGTGRIHHCMRWIGVAERAFSMMCERAARRELAPGDPLGGRQIVQTWIAESRAEIDAARLLVLHSAWKLETRGIHEARTDVSLVKFHVADVMAKVLDRALQVHGALGMTDDTILSFFYRQERGARIYDGPDEIHKTLVARRILAGAGLRKDERR</sequence>
<keyword evidence="6 7" id="KW-0560">Oxidoreductase</keyword>
<protein>
    <submittedName>
        <fullName evidence="11">Acyl-CoA dehydrogenase</fullName>
    </submittedName>
</protein>
<evidence type="ECO:0000256" key="4">
    <source>
        <dbReference type="ARBA" id="ARBA00022630"/>
    </source>
</evidence>
<evidence type="ECO:0000313" key="12">
    <source>
        <dbReference type="Proteomes" id="UP000075260"/>
    </source>
</evidence>
<dbReference type="GO" id="GO:0005737">
    <property type="term" value="C:cytoplasm"/>
    <property type="evidence" value="ECO:0007669"/>
    <property type="project" value="TreeGrafter"/>
</dbReference>
<dbReference type="InterPro" id="IPR036250">
    <property type="entry name" value="AcylCo_DH-like_C"/>
</dbReference>
<organism evidence="11 12">
    <name type="scientific">Sorangium cellulosum</name>
    <name type="common">Polyangium cellulosum</name>
    <dbReference type="NCBI Taxonomy" id="56"/>
    <lineage>
        <taxon>Bacteria</taxon>
        <taxon>Pseudomonadati</taxon>
        <taxon>Myxococcota</taxon>
        <taxon>Polyangia</taxon>
        <taxon>Polyangiales</taxon>
        <taxon>Polyangiaceae</taxon>
        <taxon>Sorangium</taxon>
    </lineage>
</organism>
<name>A0A150QKR8_SORCE</name>
<dbReference type="AlphaFoldDB" id="A0A150QKR8"/>
<feature type="domain" description="Acyl-CoA oxidase/dehydrogenase middle" evidence="9">
    <location>
        <begin position="128"/>
        <end position="227"/>
    </location>
</feature>
<dbReference type="SUPFAM" id="SSF56645">
    <property type="entry name" value="Acyl-CoA dehydrogenase NM domain-like"/>
    <property type="match status" value="1"/>
</dbReference>
<evidence type="ECO:0000256" key="3">
    <source>
        <dbReference type="ARBA" id="ARBA00011738"/>
    </source>
</evidence>
<dbReference type="PANTHER" id="PTHR48083">
    <property type="entry name" value="MEDIUM-CHAIN SPECIFIC ACYL-COA DEHYDROGENASE, MITOCHONDRIAL-RELATED"/>
    <property type="match status" value="1"/>
</dbReference>
<keyword evidence="5 7" id="KW-0274">FAD</keyword>
<dbReference type="InterPro" id="IPR046373">
    <property type="entry name" value="Acyl-CoA_Oxase/DH_mid-dom_sf"/>
</dbReference>
<feature type="domain" description="Acyl-CoA dehydrogenase/oxidase N-terminal" evidence="10">
    <location>
        <begin position="12"/>
        <end position="124"/>
    </location>
</feature>
<dbReference type="GO" id="GO:0003995">
    <property type="term" value="F:acyl-CoA dehydrogenase activity"/>
    <property type="evidence" value="ECO:0007669"/>
    <property type="project" value="TreeGrafter"/>
</dbReference>
<gene>
    <name evidence="11" type="ORF">BE15_32975</name>
</gene>
<dbReference type="EMBL" id="JEMA01000558">
    <property type="protein sequence ID" value="KYF68581.1"/>
    <property type="molecule type" value="Genomic_DNA"/>
</dbReference>
<evidence type="ECO:0000256" key="7">
    <source>
        <dbReference type="RuleBase" id="RU362125"/>
    </source>
</evidence>
<comment type="caution">
    <text evidence="11">The sequence shown here is derived from an EMBL/GenBank/DDBJ whole genome shotgun (WGS) entry which is preliminary data.</text>
</comment>
<evidence type="ECO:0000259" key="9">
    <source>
        <dbReference type="Pfam" id="PF02770"/>
    </source>
</evidence>
<dbReference type="InterPro" id="IPR037069">
    <property type="entry name" value="AcylCoA_DH/ox_N_sf"/>
</dbReference>
<comment type="similarity">
    <text evidence="2 7">Belongs to the acyl-CoA dehydrogenase family.</text>
</comment>
<dbReference type="InterPro" id="IPR050741">
    <property type="entry name" value="Acyl-CoA_dehydrogenase"/>
</dbReference>
<accession>A0A150QKR8</accession>
<evidence type="ECO:0000256" key="6">
    <source>
        <dbReference type="ARBA" id="ARBA00023002"/>
    </source>
</evidence>
<evidence type="ECO:0000256" key="5">
    <source>
        <dbReference type="ARBA" id="ARBA00022827"/>
    </source>
</evidence>
<dbReference type="Proteomes" id="UP000075260">
    <property type="component" value="Unassembled WGS sequence"/>
</dbReference>
<dbReference type="Gene3D" id="1.10.540.10">
    <property type="entry name" value="Acyl-CoA dehydrogenase/oxidase, N-terminal domain"/>
    <property type="match status" value="1"/>
</dbReference>
<evidence type="ECO:0000259" key="8">
    <source>
        <dbReference type="Pfam" id="PF00441"/>
    </source>
</evidence>
<evidence type="ECO:0000259" key="10">
    <source>
        <dbReference type="Pfam" id="PF02771"/>
    </source>
</evidence>
<dbReference type="RefSeq" id="WP_061608994.1">
    <property type="nucleotide sequence ID" value="NZ_JEMA01000558.1"/>
</dbReference>
<dbReference type="SUPFAM" id="SSF47203">
    <property type="entry name" value="Acyl-CoA dehydrogenase C-terminal domain-like"/>
    <property type="match status" value="1"/>
</dbReference>
<dbReference type="InterPro" id="IPR006091">
    <property type="entry name" value="Acyl-CoA_Oxase/DH_mid-dom"/>
</dbReference>
<dbReference type="GO" id="GO:0033539">
    <property type="term" value="P:fatty acid beta-oxidation using acyl-CoA dehydrogenase"/>
    <property type="evidence" value="ECO:0007669"/>
    <property type="project" value="TreeGrafter"/>
</dbReference>
<reference evidence="11 12" key="1">
    <citation type="submission" date="2014-02" db="EMBL/GenBank/DDBJ databases">
        <title>The small core and large imbalanced accessory genome model reveals a collaborative survival strategy of Sorangium cellulosum strains in nature.</title>
        <authorList>
            <person name="Han K."/>
            <person name="Peng R."/>
            <person name="Blom J."/>
            <person name="Li Y.-Z."/>
        </authorList>
    </citation>
    <scope>NUCLEOTIDE SEQUENCE [LARGE SCALE GENOMIC DNA]</scope>
    <source>
        <strain evidence="11 12">So0008-312</strain>
    </source>
</reference>
<evidence type="ECO:0000313" key="11">
    <source>
        <dbReference type="EMBL" id="KYF68581.1"/>
    </source>
</evidence>
<comment type="cofactor">
    <cofactor evidence="1 7">
        <name>FAD</name>
        <dbReference type="ChEBI" id="CHEBI:57692"/>
    </cofactor>
</comment>
<dbReference type="Gene3D" id="1.20.140.10">
    <property type="entry name" value="Butyryl-CoA Dehydrogenase, subunit A, domain 3"/>
    <property type="match status" value="1"/>
</dbReference>
<dbReference type="Pfam" id="PF00441">
    <property type="entry name" value="Acyl-CoA_dh_1"/>
    <property type="match status" value="1"/>
</dbReference>
<keyword evidence="4 7" id="KW-0285">Flavoprotein</keyword>
<dbReference type="Pfam" id="PF02771">
    <property type="entry name" value="Acyl-CoA_dh_N"/>
    <property type="match status" value="1"/>
</dbReference>
<dbReference type="Gene3D" id="2.40.110.10">
    <property type="entry name" value="Butyryl-CoA Dehydrogenase, subunit A, domain 2"/>
    <property type="match status" value="1"/>
</dbReference>
<comment type="subunit">
    <text evidence="3">Homodimer.</text>
</comment>
<dbReference type="InterPro" id="IPR009100">
    <property type="entry name" value="AcylCoA_DH/oxidase_NM_dom_sf"/>
</dbReference>
<dbReference type="PANTHER" id="PTHR48083:SF13">
    <property type="entry name" value="ACYL-COA DEHYDROGENASE FAMILY MEMBER 11"/>
    <property type="match status" value="1"/>
</dbReference>
<dbReference type="InterPro" id="IPR013786">
    <property type="entry name" value="AcylCoA_DH/ox_N"/>
</dbReference>
<evidence type="ECO:0000256" key="2">
    <source>
        <dbReference type="ARBA" id="ARBA00009347"/>
    </source>
</evidence>
<dbReference type="Pfam" id="PF02770">
    <property type="entry name" value="Acyl-CoA_dh_M"/>
    <property type="match status" value="1"/>
</dbReference>
<dbReference type="InterPro" id="IPR009075">
    <property type="entry name" value="AcylCo_DH/oxidase_C"/>
</dbReference>
<feature type="domain" description="Acyl-CoA dehydrogenase/oxidase C-terminal" evidence="8">
    <location>
        <begin position="240"/>
        <end position="392"/>
    </location>
</feature>
<proteinExistence type="inferred from homology"/>